<dbReference type="Proteomes" id="UP000238042">
    <property type="component" value="Unassembled WGS sequence"/>
</dbReference>
<organism evidence="1 2">
    <name type="scientific">Apibacter adventoris</name>
    <dbReference type="NCBI Taxonomy" id="1679466"/>
    <lineage>
        <taxon>Bacteria</taxon>
        <taxon>Pseudomonadati</taxon>
        <taxon>Bacteroidota</taxon>
        <taxon>Flavobacteriia</taxon>
        <taxon>Flavobacteriales</taxon>
        <taxon>Weeksellaceae</taxon>
        <taxon>Apibacter</taxon>
    </lineage>
</organism>
<dbReference type="InterPro" id="IPR007391">
    <property type="entry name" value="Vancomycin_resist_VanW"/>
</dbReference>
<sequence length="235" mass="28251">MSFITKYCLLVNSYFSIYKRFYKDFNSKYSFAKRNLKKTLECPFELSIIQPIEFISPYTKQSQIQNLKLAANKIEKYIILPNQIFSFWRIVGKPVTKNGFEKEDINHKKIQDHGENLRQLSGIIYYLSLLGEIQTLERYNYPTDIYSEEQRIYPLGSDAYISYFQKDLRIKNNYTFAIKFKFIVENNHIKGSLFTEKKIFPNKINFKRTDYKNYKEILTRINRRTVAFSKYKNLK</sequence>
<protein>
    <submittedName>
        <fullName evidence="1">Uncharacterized protein</fullName>
    </submittedName>
</protein>
<comment type="caution">
    <text evidence="1">The sequence shown here is derived from an EMBL/GenBank/DDBJ whole genome shotgun (WGS) entry which is preliminary data.</text>
</comment>
<dbReference type="InterPro" id="IPR052913">
    <property type="entry name" value="Glycopeptide_resist_protein"/>
</dbReference>
<evidence type="ECO:0000313" key="2">
    <source>
        <dbReference type="Proteomes" id="UP000238042"/>
    </source>
</evidence>
<dbReference type="EMBL" id="PSZM01000040">
    <property type="protein sequence ID" value="PQL91603.1"/>
    <property type="molecule type" value="Genomic_DNA"/>
</dbReference>
<dbReference type="PANTHER" id="PTHR35788:SF1">
    <property type="entry name" value="EXPORTED PROTEIN"/>
    <property type="match status" value="1"/>
</dbReference>
<dbReference type="AlphaFoldDB" id="A0A2S8AAP5"/>
<reference evidence="1 2" key="1">
    <citation type="submission" date="2018-02" db="EMBL/GenBank/DDBJ databases">
        <title>Genome sequences of Apibacter spp., gut symbionts of Asian honey bees.</title>
        <authorList>
            <person name="Kwong W.K."/>
            <person name="Steele M.I."/>
            <person name="Moran N.A."/>
        </authorList>
    </citation>
    <scope>NUCLEOTIDE SEQUENCE [LARGE SCALE GENOMIC DNA]</scope>
    <source>
        <strain evidence="2">wkB301</strain>
    </source>
</reference>
<keyword evidence="2" id="KW-1185">Reference proteome</keyword>
<gene>
    <name evidence="1" type="ORF">C4S77_07265</name>
</gene>
<proteinExistence type="predicted"/>
<dbReference type="OrthoDB" id="9797191at2"/>
<dbReference type="PANTHER" id="PTHR35788">
    <property type="entry name" value="EXPORTED PROTEIN-RELATED"/>
    <property type="match status" value="1"/>
</dbReference>
<evidence type="ECO:0000313" key="1">
    <source>
        <dbReference type="EMBL" id="PQL91603.1"/>
    </source>
</evidence>
<accession>A0A2S8AAP5</accession>
<name>A0A2S8AAP5_9FLAO</name>
<dbReference type="Pfam" id="PF04294">
    <property type="entry name" value="VanW"/>
    <property type="match status" value="1"/>
</dbReference>
<dbReference type="RefSeq" id="WP_105246991.1">
    <property type="nucleotide sequence ID" value="NZ_PSZM01000040.1"/>
</dbReference>